<protein>
    <recommendedName>
        <fullName evidence="4">Proteophosphoglycan ppg4</fullName>
    </recommendedName>
</protein>
<evidence type="ECO:0000313" key="3">
    <source>
        <dbReference type="Proteomes" id="UP000613580"/>
    </source>
</evidence>
<dbReference type="GO" id="GO:0070096">
    <property type="term" value="P:mitochondrial outer membrane translocase complex assembly"/>
    <property type="evidence" value="ECO:0007669"/>
    <property type="project" value="TreeGrafter"/>
</dbReference>
<reference evidence="2" key="1">
    <citation type="submission" date="2020-05" db="EMBL/GenBank/DDBJ databases">
        <title>Mycena genomes resolve the evolution of fungal bioluminescence.</title>
        <authorList>
            <person name="Tsai I.J."/>
        </authorList>
    </citation>
    <scope>NUCLEOTIDE SEQUENCE</scope>
    <source>
        <strain evidence="2">110903Hualien_Pintung</strain>
    </source>
</reference>
<organism evidence="2 3">
    <name type="scientific">Mycena chlorophos</name>
    <name type="common">Agaric fungus</name>
    <name type="synonym">Agaricus chlorophos</name>
    <dbReference type="NCBI Taxonomy" id="658473"/>
    <lineage>
        <taxon>Eukaryota</taxon>
        <taxon>Fungi</taxon>
        <taxon>Dikarya</taxon>
        <taxon>Basidiomycota</taxon>
        <taxon>Agaricomycotina</taxon>
        <taxon>Agaricomycetes</taxon>
        <taxon>Agaricomycetidae</taxon>
        <taxon>Agaricales</taxon>
        <taxon>Marasmiineae</taxon>
        <taxon>Mycenaceae</taxon>
        <taxon>Mycena</taxon>
    </lineage>
</organism>
<dbReference type="GO" id="GO:0005741">
    <property type="term" value="C:mitochondrial outer membrane"/>
    <property type="evidence" value="ECO:0007669"/>
    <property type="project" value="InterPro"/>
</dbReference>
<comment type="caution">
    <text evidence="2">The sequence shown here is derived from an EMBL/GenBank/DDBJ whole genome shotgun (WGS) entry which is preliminary data.</text>
</comment>
<feature type="region of interest" description="Disordered" evidence="1">
    <location>
        <begin position="45"/>
        <end position="213"/>
    </location>
</feature>
<evidence type="ECO:0008006" key="4">
    <source>
        <dbReference type="Google" id="ProtNLM"/>
    </source>
</evidence>
<proteinExistence type="predicted"/>
<sequence>MCTRHGSPHQAAWVTCTSRVCAAHDVAMNNDEDPLAAALASAFVSSPSLRPPTPPEPEVTSIPSESPIESSVTSESFEDSSQSEYEAHVAEWRAQSAEQREKAEAERAKWEAIRAAEKQEAALRKAALPEPASEHGWEPVGSSPSPADARDLVSGEHPKTVREKPTVQSAHDTGDESQKWEEVSEPLTSSFPSMSFPDRTNTPSPHHDPPAPQRLESATTAIFDPSLSARTRITALFSSLAINLFLPFVNGVMLGFGEIFAKNVVLEYFGWRPLSRPGSVAAASVGLRTSR</sequence>
<dbReference type="Proteomes" id="UP000613580">
    <property type="component" value="Unassembled WGS sequence"/>
</dbReference>
<dbReference type="InterPro" id="IPR013262">
    <property type="entry name" value="OMP_MIM1/TOM13_mt"/>
</dbReference>
<feature type="compositionally biased region" description="Basic and acidic residues" evidence="1">
    <location>
        <begin position="148"/>
        <end position="165"/>
    </location>
</feature>
<dbReference type="AlphaFoldDB" id="A0A8H6TGH7"/>
<dbReference type="PANTHER" id="PTHR28241">
    <property type="entry name" value="MITOCHONDRIAL IMPORT PROTEIN 1"/>
    <property type="match status" value="1"/>
</dbReference>
<dbReference type="Pfam" id="PF08219">
    <property type="entry name" value="TOM13"/>
    <property type="match status" value="1"/>
</dbReference>
<name>A0A8H6TGH7_MYCCL</name>
<feature type="compositionally biased region" description="Basic and acidic residues" evidence="1">
    <location>
        <begin position="172"/>
        <end position="182"/>
    </location>
</feature>
<accession>A0A8H6TGH7</accession>
<feature type="compositionally biased region" description="Polar residues" evidence="1">
    <location>
        <begin position="186"/>
        <end position="204"/>
    </location>
</feature>
<feature type="compositionally biased region" description="Low complexity" evidence="1">
    <location>
        <begin position="58"/>
        <end position="84"/>
    </location>
</feature>
<dbReference type="PANTHER" id="PTHR28241:SF1">
    <property type="entry name" value="MITOCHONDRIAL IMPORT PROTEIN 1"/>
    <property type="match status" value="1"/>
</dbReference>
<evidence type="ECO:0000256" key="1">
    <source>
        <dbReference type="SAM" id="MobiDB-lite"/>
    </source>
</evidence>
<dbReference type="OrthoDB" id="5529571at2759"/>
<gene>
    <name evidence="2" type="ORF">HMN09_00423600</name>
</gene>
<dbReference type="GO" id="GO:0045040">
    <property type="term" value="P:protein insertion into mitochondrial outer membrane"/>
    <property type="evidence" value="ECO:0007669"/>
    <property type="project" value="TreeGrafter"/>
</dbReference>
<feature type="compositionally biased region" description="Basic and acidic residues" evidence="1">
    <location>
        <begin position="98"/>
        <end position="123"/>
    </location>
</feature>
<dbReference type="EMBL" id="JACAZE010000005">
    <property type="protein sequence ID" value="KAF7316896.1"/>
    <property type="molecule type" value="Genomic_DNA"/>
</dbReference>
<evidence type="ECO:0000313" key="2">
    <source>
        <dbReference type="EMBL" id="KAF7316896.1"/>
    </source>
</evidence>
<keyword evidence="3" id="KW-1185">Reference proteome</keyword>